<name>A0ABN1BAV3_9BACI</name>
<feature type="transmembrane region" description="Helical" evidence="1">
    <location>
        <begin position="37"/>
        <end position="54"/>
    </location>
</feature>
<keyword evidence="1" id="KW-1133">Transmembrane helix</keyword>
<accession>A0ABN1BAV3</accession>
<feature type="transmembrane region" description="Helical" evidence="1">
    <location>
        <begin position="95"/>
        <end position="112"/>
    </location>
</feature>
<keyword evidence="3" id="KW-1185">Reference proteome</keyword>
<keyword evidence="1" id="KW-0812">Transmembrane</keyword>
<evidence type="ECO:0000313" key="3">
    <source>
        <dbReference type="Proteomes" id="UP001500880"/>
    </source>
</evidence>
<feature type="transmembrane region" description="Helical" evidence="1">
    <location>
        <begin position="7"/>
        <end position="25"/>
    </location>
</feature>
<evidence type="ECO:0000313" key="2">
    <source>
        <dbReference type="EMBL" id="GAA0493864.1"/>
    </source>
</evidence>
<keyword evidence="1" id="KW-0472">Membrane</keyword>
<organism evidence="2 3">
    <name type="scientific">Salinibacillus aidingensis</name>
    <dbReference type="NCBI Taxonomy" id="237684"/>
    <lineage>
        <taxon>Bacteria</taxon>
        <taxon>Bacillati</taxon>
        <taxon>Bacillota</taxon>
        <taxon>Bacilli</taxon>
        <taxon>Bacillales</taxon>
        <taxon>Bacillaceae</taxon>
        <taxon>Salinibacillus</taxon>
    </lineage>
</organism>
<sequence length="128" mass="14315">MSKTSTISGIIALLLLTILIVLDFFPQWAFAEGMGDTMFWILLIAMAISIVISGRNQKGHHFKESLFIFIYLIALILLLTALGGDSVRGFSPDQTGFWVIIFIKSLRSILSGREKALLNMLRNRNAQI</sequence>
<dbReference type="Proteomes" id="UP001500880">
    <property type="component" value="Unassembled WGS sequence"/>
</dbReference>
<feature type="transmembrane region" description="Helical" evidence="1">
    <location>
        <begin position="66"/>
        <end position="83"/>
    </location>
</feature>
<dbReference type="EMBL" id="BAAADO010000004">
    <property type="protein sequence ID" value="GAA0493864.1"/>
    <property type="molecule type" value="Genomic_DNA"/>
</dbReference>
<reference evidence="2 3" key="1">
    <citation type="journal article" date="2019" name="Int. J. Syst. Evol. Microbiol.">
        <title>The Global Catalogue of Microorganisms (GCM) 10K type strain sequencing project: providing services to taxonomists for standard genome sequencing and annotation.</title>
        <authorList>
            <consortium name="The Broad Institute Genomics Platform"/>
            <consortium name="The Broad Institute Genome Sequencing Center for Infectious Disease"/>
            <person name="Wu L."/>
            <person name="Ma J."/>
        </authorList>
    </citation>
    <scope>NUCLEOTIDE SEQUENCE [LARGE SCALE GENOMIC DNA]</scope>
    <source>
        <strain evidence="2 3">JCM 12389</strain>
    </source>
</reference>
<proteinExistence type="predicted"/>
<comment type="caution">
    <text evidence="2">The sequence shown here is derived from an EMBL/GenBank/DDBJ whole genome shotgun (WGS) entry which is preliminary data.</text>
</comment>
<gene>
    <name evidence="2" type="ORF">GCM10008986_20440</name>
</gene>
<protein>
    <recommendedName>
        <fullName evidence="4">YoqO-like protein</fullName>
    </recommendedName>
</protein>
<evidence type="ECO:0008006" key="4">
    <source>
        <dbReference type="Google" id="ProtNLM"/>
    </source>
</evidence>
<dbReference type="RefSeq" id="WP_343840536.1">
    <property type="nucleotide sequence ID" value="NZ_BAAADO010000004.1"/>
</dbReference>
<evidence type="ECO:0000256" key="1">
    <source>
        <dbReference type="SAM" id="Phobius"/>
    </source>
</evidence>